<dbReference type="Proteomes" id="UP000657385">
    <property type="component" value="Unassembled WGS sequence"/>
</dbReference>
<organism evidence="2 3">
    <name type="scientific">Streptacidiphilus fuscans</name>
    <dbReference type="NCBI Taxonomy" id="2789292"/>
    <lineage>
        <taxon>Bacteria</taxon>
        <taxon>Bacillati</taxon>
        <taxon>Actinomycetota</taxon>
        <taxon>Actinomycetes</taxon>
        <taxon>Kitasatosporales</taxon>
        <taxon>Streptomycetaceae</taxon>
        <taxon>Streptacidiphilus</taxon>
    </lineage>
</organism>
<accession>A0A931FFP5</accession>
<dbReference type="Gene3D" id="1.10.260.40">
    <property type="entry name" value="lambda repressor-like DNA-binding domains"/>
    <property type="match status" value="1"/>
</dbReference>
<dbReference type="InterPro" id="IPR010982">
    <property type="entry name" value="Lambda_DNA-bd_dom_sf"/>
</dbReference>
<dbReference type="PROSITE" id="PS50943">
    <property type="entry name" value="HTH_CROC1"/>
    <property type="match status" value="1"/>
</dbReference>
<keyword evidence="3" id="KW-1185">Reference proteome</keyword>
<name>A0A931FFP5_9ACTN</name>
<protein>
    <submittedName>
        <fullName evidence="2">Helix-turn-helix transcriptional regulator</fullName>
    </submittedName>
</protein>
<gene>
    <name evidence="2" type="ORF">I2501_27750</name>
</gene>
<dbReference type="InterPro" id="IPR001387">
    <property type="entry name" value="Cro/C1-type_HTH"/>
</dbReference>
<comment type="caution">
    <text evidence="2">The sequence shown here is derived from an EMBL/GenBank/DDBJ whole genome shotgun (WGS) entry which is preliminary data.</text>
</comment>
<reference evidence="2" key="1">
    <citation type="submission" date="2020-11" db="EMBL/GenBank/DDBJ databases">
        <title>Isolation and identification of active actinomycetes.</title>
        <authorList>
            <person name="Yu B."/>
        </authorList>
    </citation>
    <scope>NUCLEOTIDE SEQUENCE</scope>
    <source>
        <strain evidence="2">NEAU-YB345</strain>
    </source>
</reference>
<evidence type="ECO:0000259" key="1">
    <source>
        <dbReference type="PROSITE" id="PS50943"/>
    </source>
</evidence>
<feature type="domain" description="HTH cro/C1-type" evidence="1">
    <location>
        <begin position="39"/>
        <end position="74"/>
    </location>
</feature>
<dbReference type="EMBL" id="JADPRT010000013">
    <property type="protein sequence ID" value="MBF9071823.1"/>
    <property type="molecule type" value="Genomic_DNA"/>
</dbReference>
<dbReference type="SUPFAM" id="SSF47413">
    <property type="entry name" value="lambda repressor-like DNA-binding domains"/>
    <property type="match status" value="1"/>
</dbReference>
<evidence type="ECO:0000313" key="2">
    <source>
        <dbReference type="EMBL" id="MBF9071823.1"/>
    </source>
</evidence>
<proteinExistence type="predicted"/>
<evidence type="ECO:0000313" key="3">
    <source>
        <dbReference type="Proteomes" id="UP000657385"/>
    </source>
</evidence>
<dbReference type="AlphaFoldDB" id="A0A931FFP5"/>
<dbReference type="GO" id="GO:0003677">
    <property type="term" value="F:DNA binding"/>
    <property type="evidence" value="ECO:0007669"/>
    <property type="project" value="InterPro"/>
</dbReference>
<dbReference type="RefSeq" id="WP_196196987.1">
    <property type="nucleotide sequence ID" value="NZ_JADPRT010000013.1"/>
</dbReference>
<sequence>MSFAERLDALFHQKLSPTGSPYTNAQVAEGVQREFGVKLSTNTVQSLRTGARENPKQQTIKALADWFGVPVGYFFGDFSDPDQATSQRPEPDAATAIAAAAENAGVLSVALRADGLSEEGLRLLTQVIDQVRRAEGLPAVAGHPAVDAPAGLDLSN</sequence>